<dbReference type="Proteomes" id="UP001202867">
    <property type="component" value="Unassembled WGS sequence"/>
</dbReference>
<keyword evidence="2" id="KW-0812">Transmembrane</keyword>
<name>A0ABT0DI66_9HYPH</name>
<feature type="transmembrane region" description="Helical" evidence="2">
    <location>
        <begin position="56"/>
        <end position="75"/>
    </location>
</feature>
<proteinExistence type="predicted"/>
<comment type="caution">
    <text evidence="3">The sequence shown here is derived from an EMBL/GenBank/DDBJ whole genome shotgun (WGS) entry which is preliminary data.</text>
</comment>
<dbReference type="RefSeq" id="WP_247198629.1">
    <property type="nucleotide sequence ID" value="NZ_JALKCG010000001.1"/>
</dbReference>
<evidence type="ECO:0000313" key="3">
    <source>
        <dbReference type="EMBL" id="MCK0206969.1"/>
    </source>
</evidence>
<keyword evidence="2" id="KW-1133">Transmembrane helix</keyword>
<keyword evidence="4" id="KW-1185">Reference proteome</keyword>
<gene>
    <name evidence="3" type="ORF">MWN33_02870</name>
</gene>
<feature type="transmembrane region" description="Helical" evidence="2">
    <location>
        <begin position="31"/>
        <end position="50"/>
    </location>
</feature>
<organism evidence="3 4">
    <name type="scientific">Ancylobacter koreensis</name>
    <dbReference type="NCBI Taxonomy" id="266121"/>
    <lineage>
        <taxon>Bacteria</taxon>
        <taxon>Pseudomonadati</taxon>
        <taxon>Pseudomonadota</taxon>
        <taxon>Alphaproteobacteria</taxon>
        <taxon>Hyphomicrobiales</taxon>
        <taxon>Xanthobacteraceae</taxon>
        <taxon>Ancylobacter</taxon>
    </lineage>
</organism>
<evidence type="ECO:0000256" key="1">
    <source>
        <dbReference type="SAM" id="MobiDB-lite"/>
    </source>
</evidence>
<dbReference type="EMBL" id="JALKCG010000001">
    <property type="protein sequence ID" value="MCK0206969.1"/>
    <property type="molecule type" value="Genomic_DNA"/>
</dbReference>
<feature type="compositionally biased region" description="Basic and acidic residues" evidence="1">
    <location>
        <begin position="124"/>
        <end position="150"/>
    </location>
</feature>
<protein>
    <submittedName>
        <fullName evidence="3">Low affinity iron permease family protein</fullName>
    </submittedName>
</protein>
<sequence length="179" mass="19278">MAPGSTQTGRPNQSLFTRFAQKISAAAGKPATFVGAAALIVLWGLSGPFVGFGDTWQLIINTSTTIITFLMVFVIQNSQNRDTAALHIKLDELIARTEGTRRVLLDLEELDDTALEKIRAEYEELARREREGDGGGKEGGGEARPAREPAPKTSRRPTPRKTASEKTASGASTPRKPAS</sequence>
<dbReference type="InterPro" id="IPR007251">
    <property type="entry name" value="Iron_permease_Fet4"/>
</dbReference>
<keyword evidence="2" id="KW-0472">Membrane</keyword>
<accession>A0ABT0DI66</accession>
<evidence type="ECO:0000256" key="2">
    <source>
        <dbReference type="SAM" id="Phobius"/>
    </source>
</evidence>
<dbReference type="Pfam" id="PF04120">
    <property type="entry name" value="Iron_permease"/>
    <property type="match status" value="1"/>
</dbReference>
<reference evidence="3 4" key="1">
    <citation type="submission" date="2022-04" db="EMBL/GenBank/DDBJ databases">
        <authorList>
            <person name="Grouzdev D.S."/>
            <person name="Pantiukh K.S."/>
            <person name="Krutkina M.S."/>
        </authorList>
    </citation>
    <scope>NUCLEOTIDE SEQUENCE [LARGE SCALE GENOMIC DNA]</scope>
    <source>
        <strain evidence="3 4">Jip08</strain>
    </source>
</reference>
<evidence type="ECO:0000313" key="4">
    <source>
        <dbReference type="Proteomes" id="UP001202867"/>
    </source>
</evidence>
<reference evidence="4" key="2">
    <citation type="submission" date="2023-07" db="EMBL/GenBank/DDBJ databases">
        <title>Ancylobacter moscoviensis sp. nov., facultatively methylotrophic bacteria from activated sludge and the reclassification of Starkeya novella (Starkey 1934) Kelly et al. 2000 as Ancylobacter novellus comb. nov., Starkeya koreensis Im et al. 2006 as Ancylobacter koreensis comb.nov., Angulomicrobium tetraedrale Vasil'eva et al. 1986 as Ancylobacter tetraedralis comb. nov., Angulomicrobium amanitiforme Fritz et al. 2004 as Ancylobacter amanitiformis comb. nov. and Methylorhabdus multivorans Doronina et al. 1996 as Ancylobacter multivorans comb. nov. and emended description of the genus Ancylobacter.</title>
        <authorList>
            <person name="Doronina N."/>
            <person name="Chemodurova A."/>
            <person name="Grouzdev D."/>
            <person name="Koziaeva V."/>
            <person name="Shi W."/>
            <person name="Wu L."/>
            <person name="Kaparullina E."/>
        </authorList>
    </citation>
    <scope>NUCLEOTIDE SEQUENCE [LARGE SCALE GENOMIC DNA]</scope>
    <source>
        <strain evidence="4">Jip08</strain>
    </source>
</reference>
<feature type="region of interest" description="Disordered" evidence="1">
    <location>
        <begin position="124"/>
        <end position="179"/>
    </location>
</feature>